<dbReference type="InterPro" id="IPR011600">
    <property type="entry name" value="Pept_C14_caspase"/>
</dbReference>
<reference evidence="4" key="1">
    <citation type="journal article" date="2019" name="Int. J. Syst. Evol. Microbiol.">
        <title>The Global Catalogue of Microorganisms (GCM) 10K type strain sequencing project: providing services to taxonomists for standard genome sequencing and annotation.</title>
        <authorList>
            <consortium name="The Broad Institute Genomics Platform"/>
            <consortium name="The Broad Institute Genome Sequencing Center for Infectious Disease"/>
            <person name="Wu L."/>
            <person name="Ma J."/>
        </authorList>
    </citation>
    <scope>NUCLEOTIDE SEQUENCE [LARGE SCALE GENOMIC DNA]</scope>
    <source>
        <strain evidence="4">NBRC 110140</strain>
    </source>
</reference>
<dbReference type="Proteomes" id="UP001156694">
    <property type="component" value="Unassembled WGS sequence"/>
</dbReference>
<feature type="region of interest" description="Disordered" evidence="1">
    <location>
        <begin position="1107"/>
        <end position="1149"/>
    </location>
</feature>
<keyword evidence="4" id="KW-1185">Reference proteome</keyword>
<sequence length="1176" mass="127267">MVTGGPIGAQTFPDVSSKDSGVKFGLVILNSTYDASFAPVEETDANRDSISYIYKNLGFSKDNVVFLENPNKGEISASLALLNSRMPKGASVLVYYHGNSLTLQKQEGNLLLLSGLRIPGSSDQFLWDRRLKRGAFALADLVDGFAQGSHVTVFYDACRAVPLDADPAASHWKIIKNQPCDLAPVTGANVIYGHPNIPAGGYLESMIVALSEQPTQSIESLDLSLREAAADEFGAEGLGESLLRSGGAGVGGRCLAKSEIDGVLSCFQEAKPEPVAVAEVPKEPDQPAPDPQVTTQVASDGSVLPRAKGLQIEMSDEEKAELADIEAAEKAKENAEIVQVTATAESVAKKKAAMAGKLAMAAAWKEAKASNACADYQVFLETYPKAFQARKAKKALAGTCEGPVGAVVAEKSESPKEDVKTTEASEEPKEEIKVAEAPKPEAKKPTAEQLAIAWAAAKKSDKCADYEAFIAAHKNALQNVAARQKIDSGTCKSDEKVVVALLPKIEDPKDEVAAKDDKPAKKLSFTEAWAVAKEAHTCHAYMQFREDYPSTVYAFRAKTSALRVCSSEERKEFTKQKEAKEEALRIAAEEAKKKVIVAVVPKIVEPEVVEPKVEEPKVVEIEPKVEEPTRPQIFENNKRYALMIVNAAYDEALGPVAASEADRDAVLKMIKDLQIPEENILVLQDREKNDLEEEVFEFASKMKPASELLFYYSGHSMTYQQDNSNHIIPSNFTTPTTGQTRLSKRRFAERTIPLKSITRFLLENNPRQLAVIYNGCGAQALPNENDEPHWEFLLKRTCSNEKLVGASAFYPVKDGQIAAATIGDNQADPRSPYIRGLTDAVSNNLAIDFKDLQVKALWSIASEARKAKLKDFLQEPVLLNNPEVAAEKVGFRCFAQLEADGETFCSNLEGNSIIAAKPEEKVEEPVKEAITIAPTTGAMIADWDAAKSANTCEAYLGFKAKYPNSVYGFRADALIKDRQCEIEPSAPEVAAVPKVAATAFCTAGTEQNPNGVLKREGFRALQVKLNAVGCNVGAPDGAWGRGSQGGLDKYFRHAKINPDSNLPTCALLDDLQKLPNTRICPLVCNSNQDLIAGKCVTRKVAPKKVVATPAPTTTKPKTEVKKPTPAPKKVEEPAKVAEPAPEPIKKKTKKKKKVKVTVCVKKLANGKCAASLGGLR</sequence>
<feature type="domain" description="Peptidase C14 caspase" evidence="2">
    <location>
        <begin position="638"/>
        <end position="741"/>
    </location>
</feature>
<feature type="region of interest" description="Disordered" evidence="1">
    <location>
        <begin position="280"/>
        <end position="300"/>
    </location>
</feature>
<evidence type="ECO:0000313" key="3">
    <source>
        <dbReference type="EMBL" id="GLQ35944.1"/>
    </source>
</evidence>
<evidence type="ECO:0000256" key="1">
    <source>
        <dbReference type="SAM" id="MobiDB-lite"/>
    </source>
</evidence>
<feature type="region of interest" description="Disordered" evidence="1">
    <location>
        <begin position="408"/>
        <end position="443"/>
    </location>
</feature>
<name>A0ABQ5VXT1_9RHOB</name>
<feature type="compositionally biased region" description="Basic and acidic residues" evidence="1">
    <location>
        <begin position="410"/>
        <end position="443"/>
    </location>
</feature>
<dbReference type="EMBL" id="BSNN01000007">
    <property type="protein sequence ID" value="GLQ35944.1"/>
    <property type="molecule type" value="Genomic_DNA"/>
</dbReference>
<organism evidence="3 4">
    <name type="scientific">Amylibacter marinus</name>
    <dbReference type="NCBI Taxonomy" id="1475483"/>
    <lineage>
        <taxon>Bacteria</taxon>
        <taxon>Pseudomonadati</taxon>
        <taxon>Pseudomonadota</taxon>
        <taxon>Alphaproteobacteria</taxon>
        <taxon>Rhodobacterales</taxon>
        <taxon>Paracoccaceae</taxon>
        <taxon>Amylibacter</taxon>
    </lineage>
</organism>
<comment type="caution">
    <text evidence="3">The sequence shown here is derived from an EMBL/GenBank/DDBJ whole genome shotgun (WGS) entry which is preliminary data.</text>
</comment>
<proteinExistence type="predicted"/>
<evidence type="ECO:0000259" key="2">
    <source>
        <dbReference type="Pfam" id="PF00656"/>
    </source>
</evidence>
<protein>
    <recommendedName>
        <fullName evidence="2">Peptidase C14 caspase domain-containing protein</fullName>
    </recommendedName>
</protein>
<dbReference type="Pfam" id="PF00656">
    <property type="entry name" value="Peptidase_C14"/>
    <property type="match status" value="1"/>
</dbReference>
<gene>
    <name evidence="3" type="ORF">GCM10007939_22280</name>
</gene>
<accession>A0ABQ5VXT1</accession>
<evidence type="ECO:0000313" key="4">
    <source>
        <dbReference type="Proteomes" id="UP001156694"/>
    </source>
</evidence>
<dbReference type="Gene3D" id="3.40.50.1460">
    <property type="match status" value="1"/>
</dbReference>
<feature type="compositionally biased region" description="Basic and acidic residues" evidence="1">
    <location>
        <begin position="1116"/>
        <end position="1135"/>
    </location>
</feature>